<dbReference type="InterPro" id="IPR002125">
    <property type="entry name" value="CMP_dCMP_dom"/>
</dbReference>
<dbReference type="Gene3D" id="3.40.140.10">
    <property type="entry name" value="Cytidine Deaminase, domain 2"/>
    <property type="match status" value="1"/>
</dbReference>
<dbReference type="Proteomes" id="UP000058636">
    <property type="component" value="Unassembled WGS sequence"/>
</dbReference>
<proteinExistence type="inferred from homology"/>
<feature type="binding site" evidence="14">
    <location>
        <position position="90"/>
    </location>
    <ligand>
        <name>Zn(2+)</name>
        <dbReference type="ChEBI" id="CHEBI:29105"/>
        <note>catalytic</note>
    </ligand>
</feature>
<keyword evidence="6 14" id="KW-0479">Metal-binding</keyword>
<evidence type="ECO:0000313" key="17">
    <source>
        <dbReference type="EMBL" id="KUK23534.1"/>
    </source>
</evidence>
<dbReference type="SUPFAM" id="SSF53927">
    <property type="entry name" value="Cytidine deaminase-like"/>
    <property type="match status" value="1"/>
</dbReference>
<dbReference type="GO" id="GO:0005829">
    <property type="term" value="C:cytosol"/>
    <property type="evidence" value="ECO:0007669"/>
    <property type="project" value="TreeGrafter"/>
</dbReference>
<evidence type="ECO:0000256" key="10">
    <source>
        <dbReference type="ARBA" id="ARBA00049252"/>
    </source>
</evidence>
<evidence type="ECO:0000256" key="3">
    <source>
        <dbReference type="ARBA" id="ARBA00006576"/>
    </source>
</evidence>
<comment type="catalytic activity">
    <reaction evidence="10 15">
        <text>2'-deoxycytidine + H2O + H(+) = 2'-deoxyuridine + NH4(+)</text>
        <dbReference type="Rhea" id="RHEA:13433"/>
        <dbReference type="ChEBI" id="CHEBI:15377"/>
        <dbReference type="ChEBI" id="CHEBI:15378"/>
        <dbReference type="ChEBI" id="CHEBI:15698"/>
        <dbReference type="ChEBI" id="CHEBI:16450"/>
        <dbReference type="ChEBI" id="CHEBI:28938"/>
        <dbReference type="EC" id="3.5.4.5"/>
    </reaction>
</comment>
<reference evidence="17 18" key="1">
    <citation type="journal article" date="2015" name="MBio">
        <title>Genome-Resolved Metagenomic Analysis Reveals Roles for Candidate Phyla and Other Microbial Community Members in Biogeochemical Transformations in Oil Reservoirs.</title>
        <authorList>
            <person name="Hu P."/>
            <person name="Tom L."/>
            <person name="Singh A."/>
            <person name="Thomas B.C."/>
            <person name="Baker B.J."/>
            <person name="Piceno Y.M."/>
            <person name="Andersen G.L."/>
            <person name="Banfield J.F."/>
        </authorList>
    </citation>
    <scope>NUCLEOTIDE SEQUENCE [LARGE SCALE GENOMIC DNA]</scope>
    <source>
        <strain evidence="17">46_26</strain>
    </source>
</reference>
<dbReference type="GO" id="GO:0008270">
    <property type="term" value="F:zinc ion binding"/>
    <property type="evidence" value="ECO:0007669"/>
    <property type="project" value="UniProtKB-UniRule"/>
</dbReference>
<dbReference type="InterPro" id="IPR016192">
    <property type="entry name" value="APOBEC/CMP_deaminase_Zn-bd"/>
</dbReference>
<dbReference type="EMBL" id="LGFG01000017">
    <property type="protein sequence ID" value="KUK23534.1"/>
    <property type="molecule type" value="Genomic_DNA"/>
</dbReference>
<feature type="active site" description="Proton donor" evidence="12">
    <location>
        <position position="56"/>
    </location>
</feature>
<dbReference type="GO" id="GO:0004126">
    <property type="term" value="F:cytidine deaminase activity"/>
    <property type="evidence" value="ECO:0007669"/>
    <property type="project" value="UniProtKB-UniRule"/>
</dbReference>
<dbReference type="InterPro" id="IPR050202">
    <property type="entry name" value="Cyt/Deoxycyt_deaminase"/>
</dbReference>
<dbReference type="PROSITE" id="PS51747">
    <property type="entry name" value="CYT_DCMP_DEAMINASES_2"/>
    <property type="match status" value="1"/>
</dbReference>
<evidence type="ECO:0000313" key="18">
    <source>
        <dbReference type="Proteomes" id="UP000058636"/>
    </source>
</evidence>
<evidence type="ECO:0000256" key="6">
    <source>
        <dbReference type="ARBA" id="ARBA00022723"/>
    </source>
</evidence>
<evidence type="ECO:0000256" key="9">
    <source>
        <dbReference type="ARBA" id="ARBA00032005"/>
    </source>
</evidence>
<dbReference type="PANTHER" id="PTHR11644:SF2">
    <property type="entry name" value="CYTIDINE DEAMINASE"/>
    <property type="match status" value="1"/>
</dbReference>
<dbReference type="GO" id="GO:0055086">
    <property type="term" value="P:nucleobase-containing small molecule metabolic process"/>
    <property type="evidence" value="ECO:0007669"/>
    <property type="project" value="UniProtKB-ARBA"/>
</dbReference>
<dbReference type="NCBIfam" id="NF004064">
    <property type="entry name" value="PRK05578.1"/>
    <property type="match status" value="1"/>
</dbReference>
<evidence type="ECO:0000256" key="5">
    <source>
        <dbReference type="ARBA" id="ARBA00018266"/>
    </source>
</evidence>
<evidence type="ECO:0000256" key="8">
    <source>
        <dbReference type="ARBA" id="ARBA00022833"/>
    </source>
</evidence>
<gene>
    <name evidence="17" type="ORF">XD57_0352</name>
</gene>
<evidence type="ECO:0000256" key="7">
    <source>
        <dbReference type="ARBA" id="ARBA00022801"/>
    </source>
</evidence>
<feature type="domain" description="CMP/dCMP-type deaminase" evidence="16">
    <location>
        <begin position="2"/>
        <end position="128"/>
    </location>
</feature>
<feature type="binding site" evidence="13">
    <location>
        <begin position="43"/>
        <end position="49"/>
    </location>
    <ligand>
        <name>substrate</name>
    </ligand>
</feature>
<evidence type="ECO:0000259" key="16">
    <source>
        <dbReference type="PROSITE" id="PS51747"/>
    </source>
</evidence>
<feature type="binding site" evidence="14">
    <location>
        <position position="54"/>
    </location>
    <ligand>
        <name>Zn(2+)</name>
        <dbReference type="ChEBI" id="CHEBI:29105"/>
        <note>catalytic</note>
    </ligand>
</feature>
<evidence type="ECO:0000256" key="14">
    <source>
        <dbReference type="PIRSR" id="PIRSR606262-3"/>
    </source>
</evidence>
<dbReference type="GO" id="GO:0042802">
    <property type="term" value="F:identical protein binding"/>
    <property type="evidence" value="ECO:0007669"/>
    <property type="project" value="UniProtKB-ARBA"/>
</dbReference>
<dbReference type="PANTHER" id="PTHR11644">
    <property type="entry name" value="CYTIDINE DEAMINASE"/>
    <property type="match status" value="1"/>
</dbReference>
<dbReference type="PATRIC" id="fig|93930.3.peg.1135"/>
<keyword evidence="7 15" id="KW-0378">Hydrolase</keyword>
<dbReference type="FunFam" id="3.40.140.10:FF:000008">
    <property type="entry name" value="Cytidine deaminase"/>
    <property type="match status" value="1"/>
</dbReference>
<comment type="similarity">
    <text evidence="3 15">Belongs to the cytidine and deoxycytidylate deaminase family.</text>
</comment>
<dbReference type="NCBIfam" id="TIGR01354">
    <property type="entry name" value="cyt_deam_tetra"/>
    <property type="match status" value="1"/>
</dbReference>
<comment type="function">
    <text evidence="2 15">This enzyme scavenges exogenous and endogenous cytidine and 2'-deoxycytidine for UMP synthesis.</text>
</comment>
<dbReference type="AlphaFoldDB" id="A0A101ERG4"/>
<dbReference type="GO" id="GO:0072527">
    <property type="term" value="P:pyrimidine-containing compound metabolic process"/>
    <property type="evidence" value="ECO:0007669"/>
    <property type="project" value="UniProtKB-ARBA"/>
</dbReference>
<comment type="cofactor">
    <cofactor evidence="1 14 15">
        <name>Zn(2+)</name>
        <dbReference type="ChEBI" id="CHEBI:29105"/>
    </cofactor>
</comment>
<dbReference type="PROSITE" id="PS00903">
    <property type="entry name" value="CYT_DCMP_DEAMINASES_1"/>
    <property type="match status" value="1"/>
</dbReference>
<protein>
    <recommendedName>
        <fullName evidence="5 15">Cytidine deaminase</fullName>
        <ecNumber evidence="4 15">3.5.4.5</ecNumber>
    </recommendedName>
    <alternativeName>
        <fullName evidence="9 15">Cytidine aminohydrolase</fullName>
    </alternativeName>
</protein>
<evidence type="ECO:0000256" key="1">
    <source>
        <dbReference type="ARBA" id="ARBA00001947"/>
    </source>
</evidence>
<accession>A0A101ERG4</accession>
<evidence type="ECO:0000256" key="15">
    <source>
        <dbReference type="RuleBase" id="RU364006"/>
    </source>
</evidence>
<dbReference type="Pfam" id="PF00383">
    <property type="entry name" value="dCMP_cyt_deam_1"/>
    <property type="match status" value="1"/>
</dbReference>
<evidence type="ECO:0000256" key="4">
    <source>
        <dbReference type="ARBA" id="ARBA00012783"/>
    </source>
</evidence>
<dbReference type="CDD" id="cd01283">
    <property type="entry name" value="cytidine_deaminase"/>
    <property type="match status" value="1"/>
</dbReference>
<dbReference type="EC" id="3.5.4.5" evidence="4 15"/>
<comment type="catalytic activity">
    <reaction evidence="11 15">
        <text>cytidine + H2O + H(+) = uridine + NH4(+)</text>
        <dbReference type="Rhea" id="RHEA:16069"/>
        <dbReference type="ChEBI" id="CHEBI:15377"/>
        <dbReference type="ChEBI" id="CHEBI:15378"/>
        <dbReference type="ChEBI" id="CHEBI:16704"/>
        <dbReference type="ChEBI" id="CHEBI:17562"/>
        <dbReference type="ChEBI" id="CHEBI:28938"/>
        <dbReference type="EC" id="3.5.4.5"/>
    </reaction>
</comment>
<dbReference type="InterPro" id="IPR016193">
    <property type="entry name" value="Cytidine_deaminase-like"/>
</dbReference>
<feature type="binding site" evidence="14">
    <location>
        <position position="87"/>
    </location>
    <ligand>
        <name>Zn(2+)</name>
        <dbReference type="ChEBI" id="CHEBI:29105"/>
        <note>catalytic</note>
    </ligand>
</feature>
<organism evidence="17 18">
    <name type="scientific">Thermotoga petrophila</name>
    <dbReference type="NCBI Taxonomy" id="93929"/>
    <lineage>
        <taxon>Bacteria</taxon>
        <taxon>Thermotogati</taxon>
        <taxon>Thermotogota</taxon>
        <taxon>Thermotogae</taxon>
        <taxon>Thermotogales</taxon>
        <taxon>Thermotogaceae</taxon>
        <taxon>Thermotoga</taxon>
    </lineage>
</organism>
<keyword evidence="8 14" id="KW-0862">Zinc</keyword>
<sequence>MVDPEKLVKMALEARKKAYAKYSGFRVGAALLTKSGKIYTGVNVENSSYGLTICAERVAVFKAVSEGEREFVAIAIASDSPDKTAPCGACRQVLYEFSDDLDVIIADRDGNFEVVKLKDLLPRGFRLGGGEY</sequence>
<evidence type="ECO:0000256" key="13">
    <source>
        <dbReference type="PIRSR" id="PIRSR606262-2"/>
    </source>
</evidence>
<dbReference type="InterPro" id="IPR006262">
    <property type="entry name" value="Cyt_deam_tetra"/>
</dbReference>
<comment type="caution">
    <text evidence="17">The sequence shown here is derived from an EMBL/GenBank/DDBJ whole genome shotgun (WGS) entry which is preliminary data.</text>
</comment>
<evidence type="ECO:0000256" key="12">
    <source>
        <dbReference type="PIRSR" id="PIRSR606262-1"/>
    </source>
</evidence>
<name>A0A101ERG4_9THEM</name>
<evidence type="ECO:0000256" key="11">
    <source>
        <dbReference type="ARBA" id="ARBA00049558"/>
    </source>
</evidence>
<evidence type="ECO:0000256" key="2">
    <source>
        <dbReference type="ARBA" id="ARBA00003949"/>
    </source>
</evidence>